<dbReference type="AlphaFoldDB" id="A0A2N5S5N7"/>
<feature type="compositionally biased region" description="Basic residues" evidence="12">
    <location>
        <begin position="95"/>
        <end position="108"/>
    </location>
</feature>
<evidence type="ECO:0000256" key="7">
    <source>
        <dbReference type="ARBA" id="ARBA00017058"/>
    </source>
</evidence>
<sequence>MATTPSVNVLAKLDRDAVNSTGLMHGAYPTAGTTEGILTLRLAVCKVVPMLAGFSSARGVTASCATLAVGTEIACTIQHIPLDLRLRSDQLNMKRKAFKNPQSKRTKVREKPADPSSIPPSIEHGQDPEGSSSIQHEQDPTEPAKLPTAMPSASSLETYQTPCHQDMPLNVQLILQPNPLWHLATAVLSLAEQKENWFTHFEEAILEMKANLVLDHKQMEIAANEERKRRHDVMAHVHTFGLACPKAAPIIHLGATSCYVTDNADLIFLRKGSEILIPKLALVISRLSKFAVEYKDLPTLGWTHFQPAQLTTVGKRATLWIQELLMDLRNLVRAKDDLGFRGVKGTTGTQASFLALFDGNHDLVEKLDQLVTEKSGFKFAYPVSGANCNGIQTEPDALRAYLLTGSASHDATANAMMTASVQWFERTLDDSANRRVTIPEAFLTADIVLTTLQNVSEGMVVYPAIIARHIHAELPFMATENIIMEMVRLGGDRQHCHEQIRVLSHQAGKVVKEEGGDNDLIERIKKDPFFEPIHHKLDQLLDPQTFIGRAPQQVDHFIKDWVTPALAPYQEYILASEHAVLHV</sequence>
<dbReference type="GO" id="GO:0005829">
    <property type="term" value="C:cytosol"/>
    <property type="evidence" value="ECO:0007669"/>
    <property type="project" value="TreeGrafter"/>
</dbReference>
<dbReference type="Proteomes" id="UP000235388">
    <property type="component" value="Unassembled WGS sequence"/>
</dbReference>
<dbReference type="Gene3D" id="1.10.40.30">
    <property type="entry name" value="Fumarase/aspartase (C-terminal domain)"/>
    <property type="match status" value="1"/>
</dbReference>
<evidence type="ECO:0000256" key="5">
    <source>
        <dbReference type="ARBA" id="ARBA00011668"/>
    </source>
</evidence>
<evidence type="ECO:0000259" key="13">
    <source>
        <dbReference type="SMART" id="SM00998"/>
    </source>
</evidence>
<accession>A0A2N5S5N7</accession>
<evidence type="ECO:0000256" key="1">
    <source>
        <dbReference type="ARBA" id="ARBA00000598"/>
    </source>
</evidence>
<feature type="region of interest" description="Disordered" evidence="12">
    <location>
        <begin position="95"/>
        <end position="157"/>
    </location>
</feature>
<dbReference type="Pfam" id="PF00206">
    <property type="entry name" value="Lyase_1"/>
    <property type="match status" value="1"/>
</dbReference>
<keyword evidence="9" id="KW-0456">Lyase</keyword>
<comment type="subunit">
    <text evidence="5">Homotetramer. Residues from neighboring subunits contribute catalytic and substrate-binding residues to each active site.</text>
</comment>
<evidence type="ECO:0000256" key="10">
    <source>
        <dbReference type="ARBA" id="ARBA00030717"/>
    </source>
</evidence>
<evidence type="ECO:0000256" key="11">
    <source>
        <dbReference type="ARBA" id="ARBA00047513"/>
    </source>
</evidence>
<gene>
    <name evidence="14" type="ORF">PCANC_22619</name>
</gene>
<comment type="pathway">
    <text evidence="2">Purine metabolism; IMP biosynthesis via de novo pathway; 5-amino-1-(5-phospho-D-ribosyl)imidazole-4-carboxamide from 5-amino-1-(5-phospho-D-ribosyl)imidazole-4-carboxylate: step 2/2.</text>
</comment>
<feature type="domain" description="Adenylosuccinate lyase C-terminal" evidence="13">
    <location>
        <begin position="474"/>
        <end position="558"/>
    </location>
</feature>
<dbReference type="FunFam" id="1.10.40.30:FF:000005">
    <property type="entry name" value="Adenylosuccinate lyase"/>
    <property type="match status" value="1"/>
</dbReference>
<comment type="catalytic activity">
    <reaction evidence="1">
        <text>(2S)-2-[5-amino-1-(5-phospho-beta-D-ribosyl)imidazole-4-carboxamido]succinate = 5-amino-1-(5-phospho-beta-D-ribosyl)imidazole-4-carboxamide + fumarate</text>
        <dbReference type="Rhea" id="RHEA:23920"/>
        <dbReference type="ChEBI" id="CHEBI:29806"/>
        <dbReference type="ChEBI" id="CHEBI:58443"/>
        <dbReference type="ChEBI" id="CHEBI:58475"/>
        <dbReference type="EC" id="4.3.2.2"/>
    </reaction>
</comment>
<evidence type="ECO:0000256" key="4">
    <source>
        <dbReference type="ARBA" id="ARBA00008273"/>
    </source>
</evidence>
<dbReference type="SMART" id="SM00998">
    <property type="entry name" value="ADSL_C"/>
    <property type="match status" value="1"/>
</dbReference>
<dbReference type="SUPFAM" id="SSF48557">
    <property type="entry name" value="L-aspartase-like"/>
    <property type="match status" value="1"/>
</dbReference>
<dbReference type="Gene3D" id="1.10.275.60">
    <property type="match status" value="1"/>
</dbReference>
<dbReference type="InterPro" id="IPR022761">
    <property type="entry name" value="Fumarate_lyase_N"/>
</dbReference>
<dbReference type="OrthoDB" id="406045at2759"/>
<dbReference type="InterPro" id="IPR019468">
    <property type="entry name" value="AdenyloSucc_lyase_C"/>
</dbReference>
<keyword evidence="15" id="KW-1185">Reference proteome</keyword>
<proteinExistence type="inferred from homology"/>
<organism evidence="14 15">
    <name type="scientific">Puccinia coronata f. sp. avenae</name>
    <dbReference type="NCBI Taxonomy" id="200324"/>
    <lineage>
        <taxon>Eukaryota</taxon>
        <taxon>Fungi</taxon>
        <taxon>Dikarya</taxon>
        <taxon>Basidiomycota</taxon>
        <taxon>Pucciniomycotina</taxon>
        <taxon>Pucciniomycetes</taxon>
        <taxon>Pucciniales</taxon>
        <taxon>Pucciniaceae</taxon>
        <taxon>Puccinia</taxon>
    </lineage>
</organism>
<evidence type="ECO:0000256" key="3">
    <source>
        <dbReference type="ARBA" id="ARBA00004734"/>
    </source>
</evidence>
<dbReference type="GO" id="GO:0070626">
    <property type="term" value="F:(S)-2-(5-amino-1-(5-phospho-D-ribosyl)imidazole-4-carboxamido) succinate lyase (fumarate-forming) activity"/>
    <property type="evidence" value="ECO:0007669"/>
    <property type="project" value="TreeGrafter"/>
</dbReference>
<evidence type="ECO:0000256" key="8">
    <source>
        <dbReference type="ARBA" id="ARBA00022755"/>
    </source>
</evidence>
<comment type="caution">
    <text evidence="14">The sequence shown here is derived from an EMBL/GenBank/DDBJ whole genome shotgun (WGS) entry which is preliminary data.</text>
</comment>
<dbReference type="EMBL" id="PGCJ01001155">
    <property type="protein sequence ID" value="PLW08535.1"/>
    <property type="molecule type" value="Genomic_DNA"/>
</dbReference>
<evidence type="ECO:0000256" key="6">
    <source>
        <dbReference type="ARBA" id="ARBA00012339"/>
    </source>
</evidence>
<keyword evidence="8" id="KW-0658">Purine biosynthesis</keyword>
<dbReference type="GO" id="GO:0004018">
    <property type="term" value="F:N6-(1,2-dicarboxyethyl)AMP AMP-lyase (fumarate-forming) activity"/>
    <property type="evidence" value="ECO:0007669"/>
    <property type="project" value="TreeGrafter"/>
</dbReference>
<comment type="similarity">
    <text evidence="4">Belongs to the lyase 1 family. Adenylosuccinate lyase subfamily.</text>
</comment>
<evidence type="ECO:0000256" key="9">
    <source>
        <dbReference type="ARBA" id="ARBA00023239"/>
    </source>
</evidence>
<dbReference type="PANTHER" id="PTHR43172:SF1">
    <property type="entry name" value="ADENYLOSUCCINATE LYASE"/>
    <property type="match status" value="1"/>
</dbReference>
<comment type="catalytic activity">
    <reaction evidence="11">
        <text>N(6)-(1,2-dicarboxyethyl)-AMP = fumarate + AMP</text>
        <dbReference type="Rhea" id="RHEA:16853"/>
        <dbReference type="ChEBI" id="CHEBI:29806"/>
        <dbReference type="ChEBI" id="CHEBI:57567"/>
        <dbReference type="ChEBI" id="CHEBI:456215"/>
        <dbReference type="EC" id="4.3.2.2"/>
    </reaction>
</comment>
<dbReference type="EC" id="4.3.2.2" evidence="6"/>
<dbReference type="STRING" id="200324.A0A2N5S5N7"/>
<evidence type="ECO:0000256" key="2">
    <source>
        <dbReference type="ARBA" id="ARBA00004706"/>
    </source>
</evidence>
<dbReference type="InterPro" id="IPR008948">
    <property type="entry name" value="L-Aspartase-like"/>
</dbReference>
<name>A0A2N5S5N7_9BASI</name>
<evidence type="ECO:0000256" key="12">
    <source>
        <dbReference type="SAM" id="MobiDB-lite"/>
    </source>
</evidence>
<dbReference type="GO" id="GO:0044208">
    <property type="term" value="P:'de novo' AMP biosynthetic process"/>
    <property type="evidence" value="ECO:0007669"/>
    <property type="project" value="TreeGrafter"/>
</dbReference>
<reference evidence="14 15" key="1">
    <citation type="submission" date="2017-11" db="EMBL/GenBank/DDBJ databases">
        <title>De novo assembly and phasing of dikaryotic genomes from two isolates of Puccinia coronata f. sp. avenae, the causal agent of oat crown rust.</title>
        <authorList>
            <person name="Miller M.E."/>
            <person name="Zhang Y."/>
            <person name="Omidvar V."/>
            <person name="Sperschneider J."/>
            <person name="Schwessinger B."/>
            <person name="Raley C."/>
            <person name="Palmer J.M."/>
            <person name="Garnica D."/>
            <person name="Upadhyaya N."/>
            <person name="Rathjen J."/>
            <person name="Taylor J.M."/>
            <person name="Park R.F."/>
            <person name="Dodds P.N."/>
            <person name="Hirsch C.D."/>
            <person name="Kianian S.F."/>
            <person name="Figueroa M."/>
        </authorList>
    </citation>
    <scope>NUCLEOTIDE SEQUENCE [LARGE SCALE GENOMIC DNA]</scope>
    <source>
        <strain evidence="14">12NC29</strain>
    </source>
</reference>
<dbReference type="Pfam" id="PF10397">
    <property type="entry name" value="ADSL_C"/>
    <property type="match status" value="1"/>
</dbReference>
<evidence type="ECO:0000313" key="14">
    <source>
        <dbReference type="EMBL" id="PLW08535.1"/>
    </source>
</evidence>
<evidence type="ECO:0000313" key="15">
    <source>
        <dbReference type="Proteomes" id="UP000235388"/>
    </source>
</evidence>
<dbReference type="Gene3D" id="1.20.200.10">
    <property type="entry name" value="Fumarase/aspartase (Central domain)"/>
    <property type="match status" value="2"/>
</dbReference>
<dbReference type="PANTHER" id="PTHR43172">
    <property type="entry name" value="ADENYLOSUCCINATE LYASE"/>
    <property type="match status" value="1"/>
</dbReference>
<protein>
    <recommendedName>
        <fullName evidence="7">Adenylosuccinate lyase</fullName>
        <ecNumber evidence="6">4.3.2.2</ecNumber>
    </recommendedName>
    <alternativeName>
        <fullName evidence="10">Adenylosuccinase</fullName>
    </alternativeName>
</protein>
<comment type="pathway">
    <text evidence="3">Purine metabolism; AMP biosynthesis via de novo pathway; AMP from IMP: step 2/2.</text>
</comment>